<evidence type="ECO:0000256" key="7">
    <source>
        <dbReference type="ARBA" id="ARBA00022967"/>
    </source>
</evidence>
<dbReference type="AlphaFoldDB" id="A0A3R9Q8N0"/>
<evidence type="ECO:0000259" key="9">
    <source>
        <dbReference type="PROSITE" id="PS50893"/>
    </source>
</evidence>
<keyword evidence="2" id="KW-0813">Transport</keyword>
<proteinExistence type="predicted"/>
<dbReference type="PANTHER" id="PTHR43297:SF14">
    <property type="entry name" value="ATPASE AAA-TYPE CORE DOMAIN-CONTAINING PROTEIN"/>
    <property type="match status" value="1"/>
</dbReference>
<dbReference type="PANTHER" id="PTHR43297">
    <property type="entry name" value="OLIGOPEPTIDE TRANSPORT ATP-BINDING PROTEIN APPD"/>
    <property type="match status" value="1"/>
</dbReference>
<keyword evidence="4" id="KW-0997">Cell inner membrane</keyword>
<evidence type="ECO:0000256" key="8">
    <source>
        <dbReference type="ARBA" id="ARBA00023136"/>
    </source>
</evidence>
<evidence type="ECO:0000256" key="2">
    <source>
        <dbReference type="ARBA" id="ARBA00022448"/>
    </source>
</evidence>
<gene>
    <name evidence="10" type="ORF">D9Q81_06700</name>
</gene>
<sequence>MRDMERLLVVENLSVGYRTYRGHSKVLDNVSFEVLKGEKVGIIGETGCGKTTLLRSVLRILPPNALIYGGKVIFKGIDILNSSHDSLNKLRRESIGIIFQDPMSALNPFLKVRDQLYDAIKYSKLIEEHKGKSKDYLRELSINLLKEVALPDPQRVLESYPFQLSGGMRQRICIALALTRANELLLADEPTTNLDVTIQEQVLNILRNLVEERKLSVILVSHALGMLSEFVDRIYVMYAGQMIESGRAEEIFFDPKHPYTRALVASAPKLIGKWEAEALFGRVPDYVNPPEGCRFQSRCPFVKEECRAMKPPLQKISETHWVACHIYGG</sequence>
<keyword evidence="8" id="KW-0472">Membrane</keyword>
<reference evidence="10 11" key="1">
    <citation type="submission" date="2018-10" db="EMBL/GenBank/DDBJ databases">
        <title>Co-occurring genomic capacity for anaerobic methane metabolism and dissimilatory sulfite reduction discovered in the Korarchaeota.</title>
        <authorList>
            <person name="Mckay L.J."/>
            <person name="Dlakic M."/>
            <person name="Fields M.W."/>
            <person name="Delmont T.O."/>
            <person name="Eren A.M."/>
            <person name="Jay Z.J."/>
            <person name="Klingelsmith K.B."/>
            <person name="Rusch D.B."/>
            <person name="Inskeep W.P."/>
        </authorList>
    </citation>
    <scope>NUCLEOTIDE SEQUENCE [LARGE SCALE GENOMIC DNA]</scope>
    <source>
        <strain evidence="10 11">WS</strain>
    </source>
</reference>
<dbReference type="NCBIfam" id="TIGR01727">
    <property type="entry name" value="oligo_HPY"/>
    <property type="match status" value="1"/>
</dbReference>
<comment type="caution">
    <text evidence="10">The sequence shown here is derived from an EMBL/GenBank/DDBJ whole genome shotgun (WGS) entry which is preliminary data.</text>
</comment>
<dbReference type="PROSITE" id="PS00211">
    <property type="entry name" value="ABC_TRANSPORTER_1"/>
    <property type="match status" value="1"/>
</dbReference>
<evidence type="ECO:0000313" key="10">
    <source>
        <dbReference type="EMBL" id="RSN68151.1"/>
    </source>
</evidence>
<dbReference type="InterPro" id="IPR013563">
    <property type="entry name" value="Oligopep_ABC_C"/>
</dbReference>
<evidence type="ECO:0000256" key="3">
    <source>
        <dbReference type="ARBA" id="ARBA00022475"/>
    </source>
</evidence>
<dbReference type="GO" id="GO:0016887">
    <property type="term" value="F:ATP hydrolysis activity"/>
    <property type="evidence" value="ECO:0007669"/>
    <property type="project" value="InterPro"/>
</dbReference>
<dbReference type="PROSITE" id="PS50893">
    <property type="entry name" value="ABC_TRANSPORTER_2"/>
    <property type="match status" value="1"/>
</dbReference>
<dbReference type="InterPro" id="IPR003593">
    <property type="entry name" value="AAA+_ATPase"/>
</dbReference>
<dbReference type="InterPro" id="IPR027417">
    <property type="entry name" value="P-loop_NTPase"/>
</dbReference>
<evidence type="ECO:0000256" key="4">
    <source>
        <dbReference type="ARBA" id="ARBA00022519"/>
    </source>
</evidence>
<dbReference type="EMBL" id="RCOR01000035">
    <property type="protein sequence ID" value="RSN68151.1"/>
    <property type="molecule type" value="Genomic_DNA"/>
</dbReference>
<accession>A0A3R9Q8N0</accession>
<dbReference type="GO" id="GO:0005886">
    <property type="term" value="C:plasma membrane"/>
    <property type="evidence" value="ECO:0007669"/>
    <property type="project" value="UniProtKB-SubCell"/>
</dbReference>
<dbReference type="GO" id="GO:0015833">
    <property type="term" value="P:peptide transport"/>
    <property type="evidence" value="ECO:0007669"/>
    <property type="project" value="InterPro"/>
</dbReference>
<evidence type="ECO:0000313" key="11">
    <source>
        <dbReference type="Proteomes" id="UP000278149"/>
    </source>
</evidence>
<keyword evidence="3" id="KW-1003">Cell membrane</keyword>
<keyword evidence="6 10" id="KW-0067">ATP-binding</keyword>
<dbReference type="FunFam" id="3.40.50.300:FF:000016">
    <property type="entry name" value="Oligopeptide ABC transporter ATP-binding component"/>
    <property type="match status" value="1"/>
</dbReference>
<name>A0A3R9Q8N0_9CREN</name>
<dbReference type="InterPro" id="IPR050388">
    <property type="entry name" value="ABC_Ni/Peptide_Import"/>
</dbReference>
<dbReference type="Proteomes" id="UP000278149">
    <property type="component" value="Unassembled WGS sequence"/>
</dbReference>
<dbReference type="Gene3D" id="3.40.50.300">
    <property type="entry name" value="P-loop containing nucleotide triphosphate hydrolases"/>
    <property type="match status" value="1"/>
</dbReference>
<dbReference type="InterPro" id="IPR003439">
    <property type="entry name" value="ABC_transporter-like_ATP-bd"/>
</dbReference>
<dbReference type="Pfam" id="PF00005">
    <property type="entry name" value="ABC_tran"/>
    <property type="match status" value="1"/>
</dbReference>
<dbReference type="SMART" id="SM00382">
    <property type="entry name" value="AAA"/>
    <property type="match status" value="1"/>
</dbReference>
<organism evidence="10 11">
    <name type="scientific">Candidatus Korarchaeum cryptofilum</name>
    <dbReference type="NCBI Taxonomy" id="498846"/>
    <lineage>
        <taxon>Archaea</taxon>
        <taxon>Thermoproteota</taxon>
        <taxon>Candidatus Korarchaeia</taxon>
        <taxon>Candidatus Korarchaeales</taxon>
        <taxon>Candidatus Korarchaeaceae</taxon>
        <taxon>Candidatus Korarchaeum</taxon>
    </lineage>
</organism>
<protein>
    <submittedName>
        <fullName evidence="10">ABC transporter ATP-binding protein</fullName>
    </submittedName>
</protein>
<evidence type="ECO:0000256" key="6">
    <source>
        <dbReference type="ARBA" id="ARBA00022840"/>
    </source>
</evidence>
<dbReference type="CDD" id="cd03257">
    <property type="entry name" value="ABC_NikE_OppD_transporters"/>
    <property type="match status" value="1"/>
</dbReference>
<feature type="domain" description="ABC transporter" evidence="9">
    <location>
        <begin position="10"/>
        <end position="264"/>
    </location>
</feature>
<dbReference type="SUPFAM" id="SSF52540">
    <property type="entry name" value="P-loop containing nucleoside triphosphate hydrolases"/>
    <property type="match status" value="1"/>
</dbReference>
<evidence type="ECO:0000256" key="5">
    <source>
        <dbReference type="ARBA" id="ARBA00022741"/>
    </source>
</evidence>
<comment type="subcellular location">
    <subcellularLocation>
        <location evidence="1">Cell membrane</location>
        <topology evidence="1">Peripheral membrane protein</topology>
    </subcellularLocation>
</comment>
<dbReference type="InterPro" id="IPR017871">
    <property type="entry name" value="ABC_transporter-like_CS"/>
</dbReference>
<keyword evidence="5" id="KW-0547">Nucleotide-binding</keyword>
<keyword evidence="7" id="KW-1278">Translocase</keyword>
<dbReference type="Pfam" id="PF08352">
    <property type="entry name" value="oligo_HPY"/>
    <property type="match status" value="1"/>
</dbReference>
<dbReference type="GO" id="GO:0005524">
    <property type="term" value="F:ATP binding"/>
    <property type="evidence" value="ECO:0007669"/>
    <property type="project" value="UniProtKB-KW"/>
</dbReference>
<evidence type="ECO:0000256" key="1">
    <source>
        <dbReference type="ARBA" id="ARBA00004202"/>
    </source>
</evidence>